<reference evidence="1" key="1">
    <citation type="submission" date="2018-10" db="EMBL/GenBank/DDBJ databases">
        <title>Population genomic analysis revealed the cold adaptation of white poplar.</title>
        <authorList>
            <person name="Liu Y.-J."/>
        </authorList>
    </citation>
    <scope>NUCLEOTIDE SEQUENCE [LARGE SCALE GENOMIC DNA]</scope>
    <source>
        <strain evidence="1">PAL-ZL1</strain>
    </source>
</reference>
<accession>A0A4U5QU21</accession>
<evidence type="ECO:0000313" key="1">
    <source>
        <dbReference type="EMBL" id="TKS13057.1"/>
    </source>
</evidence>
<proteinExistence type="predicted"/>
<comment type="caution">
    <text evidence="1">The sequence shown here is derived from an EMBL/GenBank/DDBJ whole genome shotgun (WGS) entry which is preliminary data.</text>
</comment>
<gene>
    <name evidence="1" type="ORF">D5086_0000053700</name>
</gene>
<dbReference type="AlphaFoldDB" id="A0A4U5QU21"/>
<protein>
    <submittedName>
        <fullName evidence="1">Uncharacterized protein</fullName>
    </submittedName>
</protein>
<name>A0A4U5QU21_POPAL</name>
<sequence>MCNGRLIGLSDLAPNITRYPNMVTLHMSRSPALLKAHGTNMYFLLLSATACQMSSQRDLRGGEPMTWLYRNHLPGSIKERNLGGGLARYGARVDAVGEWEVVIGRASGHLLTAEFQRDGDGQMLIPWTI</sequence>
<dbReference type="EMBL" id="RCHU01000138">
    <property type="protein sequence ID" value="TKS13057.1"/>
    <property type="molecule type" value="Genomic_DNA"/>
</dbReference>
<organism evidence="1">
    <name type="scientific">Populus alba</name>
    <name type="common">White poplar</name>
    <dbReference type="NCBI Taxonomy" id="43335"/>
    <lineage>
        <taxon>Eukaryota</taxon>
        <taxon>Viridiplantae</taxon>
        <taxon>Streptophyta</taxon>
        <taxon>Embryophyta</taxon>
        <taxon>Tracheophyta</taxon>
        <taxon>Spermatophyta</taxon>
        <taxon>Magnoliopsida</taxon>
        <taxon>eudicotyledons</taxon>
        <taxon>Gunneridae</taxon>
        <taxon>Pentapetalae</taxon>
        <taxon>rosids</taxon>
        <taxon>fabids</taxon>
        <taxon>Malpighiales</taxon>
        <taxon>Salicaceae</taxon>
        <taxon>Saliceae</taxon>
        <taxon>Populus</taxon>
    </lineage>
</organism>